<evidence type="ECO:0000256" key="2">
    <source>
        <dbReference type="SAM" id="MobiDB-lite"/>
    </source>
</evidence>
<gene>
    <name evidence="3" type="ORF">BJG266_LOCUS19169</name>
    <name evidence="4" type="ORF">QVE165_LOCUS20684</name>
</gene>
<dbReference type="PANTHER" id="PTHR31516:SF18">
    <property type="entry name" value="TRANSLATION INITIATION FACTOR IF-2"/>
    <property type="match status" value="1"/>
</dbReference>
<dbReference type="GO" id="GO:0005856">
    <property type="term" value="C:cytoskeleton"/>
    <property type="evidence" value="ECO:0007669"/>
    <property type="project" value="TreeGrafter"/>
</dbReference>
<dbReference type="Proteomes" id="UP000663832">
    <property type="component" value="Unassembled WGS sequence"/>
</dbReference>
<comment type="similarity">
    <text evidence="1">Belongs to the FAM154 family.</text>
</comment>
<evidence type="ECO:0000256" key="1">
    <source>
        <dbReference type="ARBA" id="ARBA00008738"/>
    </source>
</evidence>
<dbReference type="InterPro" id="IPR033336">
    <property type="entry name" value="SAXO1/2"/>
</dbReference>
<feature type="region of interest" description="Disordered" evidence="2">
    <location>
        <begin position="96"/>
        <end position="129"/>
    </location>
</feature>
<keyword evidence="5" id="KW-1185">Reference proteome</keyword>
<dbReference type="GO" id="GO:0008017">
    <property type="term" value="F:microtubule binding"/>
    <property type="evidence" value="ECO:0007669"/>
    <property type="project" value="InterPro"/>
</dbReference>
<protein>
    <submittedName>
        <fullName evidence="4">Uncharacterized protein</fullName>
    </submittedName>
</protein>
<evidence type="ECO:0000313" key="3">
    <source>
        <dbReference type="EMBL" id="CAF1061081.1"/>
    </source>
</evidence>
<evidence type="ECO:0000313" key="4">
    <source>
        <dbReference type="EMBL" id="CAF1108099.1"/>
    </source>
</evidence>
<dbReference type="EMBL" id="CAJNOM010000130">
    <property type="protein sequence ID" value="CAF1108099.1"/>
    <property type="molecule type" value="Genomic_DNA"/>
</dbReference>
<organism evidence="4 5">
    <name type="scientific">Adineta steineri</name>
    <dbReference type="NCBI Taxonomy" id="433720"/>
    <lineage>
        <taxon>Eukaryota</taxon>
        <taxon>Metazoa</taxon>
        <taxon>Spiralia</taxon>
        <taxon>Gnathifera</taxon>
        <taxon>Rotifera</taxon>
        <taxon>Eurotatoria</taxon>
        <taxon>Bdelloidea</taxon>
        <taxon>Adinetida</taxon>
        <taxon>Adinetidae</taxon>
        <taxon>Adineta</taxon>
    </lineage>
</organism>
<dbReference type="OrthoDB" id="9973968at2759"/>
<proteinExistence type="inferred from homology"/>
<comment type="caution">
    <text evidence="4">The sequence shown here is derived from an EMBL/GenBank/DDBJ whole genome shotgun (WGS) entry which is preliminary data.</text>
</comment>
<evidence type="ECO:0000313" key="5">
    <source>
        <dbReference type="Proteomes" id="UP000663832"/>
    </source>
</evidence>
<reference evidence="4" key="1">
    <citation type="submission" date="2021-02" db="EMBL/GenBank/DDBJ databases">
        <authorList>
            <person name="Nowell W R."/>
        </authorList>
    </citation>
    <scope>NUCLEOTIDE SEQUENCE</scope>
</reference>
<dbReference type="AlphaFoldDB" id="A0A814PMN0"/>
<dbReference type="Proteomes" id="UP000663877">
    <property type="component" value="Unassembled WGS sequence"/>
</dbReference>
<accession>A0A814PMN0</accession>
<sequence>MKLENVNVDKLQLTDLPKFNKCPCELCDDGCFDRAGYEHHPDCKRLSSRRDKLALQFPCPISHYKDTFQVQKSASGKPLDHRRKICSPAPENEIPISFKNSPMAGMTSQRDHYQPPPRNSSKNAPTRPIKQKNNVMFIRTVPMETKSSYQAEYVEKPIKAPVLHAVNTTGISNVNSDDPALKMSSTTTSGTYFKSWHSPPSEPYTEAPSIVGNLLFPDSSRNFSTSSGSVFVPHKNVSKTKSLRRLETRGNLRQTGSVNLSTSYRDTYIPHEYSPRSAPFDRKGQLNEDNAHLHRKMDSISQTSTDFRAYPNHRPPLPVDGDPFSSQITIGNSTTPRVMASQYRADYEGIDTSRHHRPPAVAPRDAQKLYMKPLQKMESLTVTKRDFQPLDVSSMARMRAISMKDALPKDAEHIPMENMTTSRYYYHPHELLKSSRQYGEPVSEVYVPPTTKFDGSTTNRDTYKGQQGKRANAFVPEQRGLRHTGKQDLTTNYRTDYHSHGLTLCAARAYAIAQQKQTNSAPISAQ</sequence>
<name>A0A814PMN0_9BILA</name>
<dbReference type="PANTHER" id="PTHR31516">
    <property type="entry name" value="STABILIZER OF AXONEMAL MICROTUBULES 2"/>
    <property type="match status" value="1"/>
</dbReference>
<dbReference type="EMBL" id="CAJNOI010000101">
    <property type="protein sequence ID" value="CAF1061081.1"/>
    <property type="molecule type" value="Genomic_DNA"/>
</dbReference>